<dbReference type="EMBL" id="UINC01179462">
    <property type="protein sequence ID" value="SVD88150.1"/>
    <property type="molecule type" value="Genomic_DNA"/>
</dbReference>
<accession>A0A382YYI5</accession>
<gene>
    <name evidence="1" type="ORF">METZ01_LOCUS441004</name>
</gene>
<feature type="non-terminal residue" evidence="1">
    <location>
        <position position="52"/>
    </location>
</feature>
<evidence type="ECO:0000313" key="1">
    <source>
        <dbReference type="EMBL" id="SVD88150.1"/>
    </source>
</evidence>
<sequence>MEKQYKFEKSYSKTTPTHMLEKKPKVFGPIKKQMKYDFSNSYPAPELLPVSN</sequence>
<proteinExistence type="predicted"/>
<reference evidence="1" key="1">
    <citation type="submission" date="2018-05" db="EMBL/GenBank/DDBJ databases">
        <authorList>
            <person name="Lanie J.A."/>
            <person name="Ng W.-L."/>
            <person name="Kazmierczak K.M."/>
            <person name="Andrzejewski T.M."/>
            <person name="Davidsen T.M."/>
            <person name="Wayne K.J."/>
            <person name="Tettelin H."/>
            <person name="Glass J.I."/>
            <person name="Rusch D."/>
            <person name="Podicherti R."/>
            <person name="Tsui H.-C.T."/>
            <person name="Winkler M.E."/>
        </authorList>
    </citation>
    <scope>NUCLEOTIDE SEQUENCE</scope>
</reference>
<organism evidence="1">
    <name type="scientific">marine metagenome</name>
    <dbReference type="NCBI Taxonomy" id="408172"/>
    <lineage>
        <taxon>unclassified sequences</taxon>
        <taxon>metagenomes</taxon>
        <taxon>ecological metagenomes</taxon>
    </lineage>
</organism>
<protein>
    <submittedName>
        <fullName evidence="1">Uncharacterized protein</fullName>
    </submittedName>
</protein>
<dbReference type="AlphaFoldDB" id="A0A382YYI5"/>
<name>A0A382YYI5_9ZZZZ</name>